<protein>
    <submittedName>
        <fullName evidence="1">Uncharacterized protein</fullName>
    </submittedName>
</protein>
<dbReference type="EMBL" id="UZAL01001699">
    <property type="protein sequence ID" value="VDO78819.1"/>
    <property type="molecule type" value="Genomic_DNA"/>
</dbReference>
<sequence>MPISILNYERIHNIISRNKEMLKFFFCKNWMNIKLFQVLR</sequence>
<reference evidence="1 2" key="1">
    <citation type="submission" date="2018-11" db="EMBL/GenBank/DDBJ databases">
        <authorList>
            <consortium name="Pathogen Informatics"/>
        </authorList>
    </citation>
    <scope>NUCLEOTIDE SEQUENCE [LARGE SCALE GENOMIC DNA]</scope>
    <source>
        <strain>Denwood</strain>
        <strain evidence="2">Zambia</strain>
    </source>
</reference>
<organism evidence="1 2">
    <name type="scientific">Schistosoma mattheei</name>
    <dbReference type="NCBI Taxonomy" id="31246"/>
    <lineage>
        <taxon>Eukaryota</taxon>
        <taxon>Metazoa</taxon>
        <taxon>Spiralia</taxon>
        <taxon>Lophotrochozoa</taxon>
        <taxon>Platyhelminthes</taxon>
        <taxon>Trematoda</taxon>
        <taxon>Digenea</taxon>
        <taxon>Strigeidida</taxon>
        <taxon>Schistosomatoidea</taxon>
        <taxon>Schistosomatidae</taxon>
        <taxon>Schistosoma</taxon>
    </lineage>
</organism>
<evidence type="ECO:0000313" key="1">
    <source>
        <dbReference type="EMBL" id="VDO78819.1"/>
    </source>
</evidence>
<dbReference type="Proteomes" id="UP000269396">
    <property type="component" value="Unassembled WGS sequence"/>
</dbReference>
<evidence type="ECO:0000313" key="2">
    <source>
        <dbReference type="Proteomes" id="UP000269396"/>
    </source>
</evidence>
<dbReference type="AlphaFoldDB" id="A0A3P7YNS1"/>
<name>A0A3P7YNS1_9TREM</name>
<accession>A0A3P7YNS1</accession>
<proteinExistence type="predicted"/>
<keyword evidence="2" id="KW-1185">Reference proteome</keyword>
<gene>
    <name evidence="1" type="ORF">SMTD_LOCUS1510</name>
</gene>